<dbReference type="Gene3D" id="1.10.530.10">
    <property type="match status" value="1"/>
</dbReference>
<dbReference type="PRINTS" id="PR01002">
    <property type="entry name" value="FLGFLGJ"/>
</dbReference>
<dbReference type="GO" id="GO:0044780">
    <property type="term" value="P:bacterial-type flagellum assembly"/>
    <property type="evidence" value="ECO:0007669"/>
    <property type="project" value="InterPro"/>
</dbReference>
<dbReference type="InterPro" id="IPR013377">
    <property type="entry name" value="FlgJ"/>
</dbReference>
<evidence type="ECO:0000256" key="3">
    <source>
        <dbReference type="ARBA" id="ARBA00006880"/>
    </source>
</evidence>
<dbReference type="InterPro" id="IPR002901">
    <property type="entry name" value="MGlyc_endo_b_GlcNAc-like_dom"/>
</dbReference>
<keyword evidence="10" id="KW-0961">Cell wall biogenesis/degradation</keyword>
<evidence type="ECO:0000256" key="8">
    <source>
        <dbReference type="ARBA" id="ARBA00022801"/>
    </source>
</evidence>
<name>A0A432WCU5_9GAMM</name>
<dbReference type="InterPro" id="IPR019301">
    <property type="entry name" value="Flagellar_prot_FlgJ_N"/>
</dbReference>
<feature type="compositionally biased region" description="Polar residues" evidence="12">
    <location>
        <begin position="126"/>
        <end position="140"/>
    </location>
</feature>
<evidence type="ECO:0000256" key="12">
    <source>
        <dbReference type="SAM" id="MobiDB-lite"/>
    </source>
</evidence>
<dbReference type="AlphaFoldDB" id="A0A432WCU5"/>
<dbReference type="InterPro" id="IPR051056">
    <property type="entry name" value="Glycosyl_Hydrolase_73"/>
</dbReference>
<dbReference type="GO" id="GO:0004040">
    <property type="term" value="F:amidase activity"/>
    <property type="evidence" value="ECO:0007669"/>
    <property type="project" value="InterPro"/>
</dbReference>
<gene>
    <name evidence="14" type="ORF">CWE14_12665</name>
</gene>
<keyword evidence="7" id="KW-1005">Bacterial flagellum biogenesis</keyword>
<dbReference type="Pfam" id="PF01832">
    <property type="entry name" value="Glucosaminidase"/>
    <property type="match status" value="1"/>
</dbReference>
<comment type="subcellular location">
    <subcellularLocation>
        <location evidence="2">Periplasm</location>
    </subcellularLocation>
</comment>
<dbReference type="PANTHER" id="PTHR33308:SF9">
    <property type="entry name" value="PEPTIDOGLYCAN HYDROLASE FLGJ"/>
    <property type="match status" value="1"/>
</dbReference>
<reference evidence="14 15" key="1">
    <citation type="journal article" date="2011" name="Front. Microbiol.">
        <title>Genomic signatures of strain selection and enhancement in Bacillus atrophaeus var. globigii, a historical biowarfare simulant.</title>
        <authorList>
            <person name="Gibbons H.S."/>
            <person name="Broomall S.M."/>
            <person name="McNew L.A."/>
            <person name="Daligault H."/>
            <person name="Chapman C."/>
            <person name="Bruce D."/>
            <person name="Karavis M."/>
            <person name="Krepps M."/>
            <person name="McGregor P.A."/>
            <person name="Hong C."/>
            <person name="Park K.H."/>
            <person name="Akmal A."/>
            <person name="Feldman A."/>
            <person name="Lin J.S."/>
            <person name="Chang W.E."/>
            <person name="Higgs B.W."/>
            <person name="Demirev P."/>
            <person name="Lindquist J."/>
            <person name="Liem A."/>
            <person name="Fochler E."/>
            <person name="Read T.D."/>
            <person name="Tapia R."/>
            <person name="Johnson S."/>
            <person name="Bishop-Lilly K.A."/>
            <person name="Detter C."/>
            <person name="Han C."/>
            <person name="Sozhamannan S."/>
            <person name="Rosenzweig C.N."/>
            <person name="Skowronski E.W."/>
        </authorList>
    </citation>
    <scope>NUCLEOTIDE SEQUENCE [LARGE SCALE GENOMIC DNA]</scope>
    <source>
        <strain evidence="14 15">Y4G10-17</strain>
    </source>
</reference>
<comment type="function">
    <text evidence="1">Flagellum-specific muramidase which hydrolyzes the peptidoglycan layer to assemble the rod structure in the periplasmic space.</text>
</comment>
<protein>
    <recommendedName>
        <fullName evidence="5">Peptidoglycan hydrolase FlgJ</fullName>
    </recommendedName>
    <alternativeName>
        <fullName evidence="11">Muramidase FlgJ</fullName>
    </alternativeName>
</protein>
<evidence type="ECO:0000256" key="11">
    <source>
        <dbReference type="ARBA" id="ARBA00030835"/>
    </source>
</evidence>
<keyword evidence="9" id="KW-0326">Glycosidase</keyword>
<keyword evidence="14" id="KW-0282">Flagellum</keyword>
<proteinExistence type="inferred from homology"/>
<dbReference type="NCBIfam" id="TIGR02541">
    <property type="entry name" value="flagell_FlgJ"/>
    <property type="match status" value="1"/>
</dbReference>
<dbReference type="Gene3D" id="2.10.70.40">
    <property type="entry name" value="peptidoglycan hydrolase"/>
    <property type="match status" value="1"/>
</dbReference>
<comment type="similarity">
    <text evidence="3">In the N-terminal section; belongs to the FlgJ family.</text>
</comment>
<dbReference type="GO" id="GO:0071555">
    <property type="term" value="P:cell wall organization"/>
    <property type="evidence" value="ECO:0007669"/>
    <property type="project" value="UniProtKB-KW"/>
</dbReference>
<evidence type="ECO:0000256" key="9">
    <source>
        <dbReference type="ARBA" id="ARBA00023295"/>
    </source>
</evidence>
<evidence type="ECO:0000256" key="10">
    <source>
        <dbReference type="ARBA" id="ARBA00023316"/>
    </source>
</evidence>
<keyword evidence="15" id="KW-1185">Reference proteome</keyword>
<evidence type="ECO:0000313" key="15">
    <source>
        <dbReference type="Proteomes" id="UP000287823"/>
    </source>
</evidence>
<feature type="region of interest" description="Disordered" evidence="12">
    <location>
        <begin position="109"/>
        <end position="151"/>
    </location>
</feature>
<sequence>MDSFSSNHLEQARSNSVYDLQQLDDLRQRGLNNDESALRAAAEQFEALFMNMLMKGMRAANKVFEDGENPFSSRDVEFFQDMHDNQLTSELSKQGTLGLAELMVQQLSPTGTADHTPSDLLPAQRVNGSAHQTAHSQSDQAVPYQDARGTQDELAAANNRRSDNMVLADRADWRPGNPIEFLETLAPYAKQVSEEAGIAPESVLAQAALETGWGRHVVADDNGSSNNLFNIKADNRWDGDRAQTMTTEYYNGQPQRESAFFRSYQSVADSFHDYVDFLQTNPRYQRALEVGKDAGQFVEELQQAGYATDPSYARKLQTIMQSDVMQNVREKFGF</sequence>
<dbReference type="GO" id="GO:0016798">
    <property type="term" value="F:hydrolase activity, acting on glycosyl bonds"/>
    <property type="evidence" value="ECO:0007669"/>
    <property type="project" value="UniProtKB-KW"/>
</dbReference>
<dbReference type="SMART" id="SM00047">
    <property type="entry name" value="LYZ2"/>
    <property type="match status" value="1"/>
</dbReference>
<evidence type="ECO:0000256" key="4">
    <source>
        <dbReference type="ARBA" id="ARBA00007974"/>
    </source>
</evidence>
<dbReference type="GO" id="GO:0071973">
    <property type="term" value="P:bacterial-type flagellum-dependent cell motility"/>
    <property type="evidence" value="ECO:0007669"/>
    <property type="project" value="TreeGrafter"/>
</dbReference>
<organism evidence="14 15">
    <name type="scientific">Aliidiomarina soli</name>
    <dbReference type="NCBI Taxonomy" id="1928574"/>
    <lineage>
        <taxon>Bacteria</taxon>
        <taxon>Pseudomonadati</taxon>
        <taxon>Pseudomonadota</taxon>
        <taxon>Gammaproteobacteria</taxon>
        <taxon>Alteromonadales</taxon>
        <taxon>Idiomarinaceae</taxon>
        <taxon>Aliidiomarina</taxon>
    </lineage>
</organism>
<comment type="caution">
    <text evidence="14">The sequence shown here is derived from an EMBL/GenBank/DDBJ whole genome shotgun (WGS) entry which is preliminary data.</text>
</comment>
<evidence type="ECO:0000259" key="13">
    <source>
        <dbReference type="SMART" id="SM00047"/>
    </source>
</evidence>
<keyword evidence="6" id="KW-0574">Periplasm</keyword>
<evidence type="ECO:0000256" key="5">
    <source>
        <dbReference type="ARBA" id="ARBA00013433"/>
    </source>
</evidence>
<evidence type="ECO:0000256" key="7">
    <source>
        <dbReference type="ARBA" id="ARBA00022795"/>
    </source>
</evidence>
<dbReference type="EMBL" id="PIPO01000006">
    <property type="protein sequence ID" value="RUO30226.1"/>
    <property type="molecule type" value="Genomic_DNA"/>
</dbReference>
<dbReference type="Pfam" id="PF10135">
    <property type="entry name" value="Rod-binding"/>
    <property type="match status" value="1"/>
</dbReference>
<evidence type="ECO:0000313" key="14">
    <source>
        <dbReference type="EMBL" id="RUO30226.1"/>
    </source>
</evidence>
<evidence type="ECO:0000256" key="1">
    <source>
        <dbReference type="ARBA" id="ARBA00002954"/>
    </source>
</evidence>
<dbReference type="Proteomes" id="UP000287823">
    <property type="component" value="Unassembled WGS sequence"/>
</dbReference>
<dbReference type="GO" id="GO:0042597">
    <property type="term" value="C:periplasmic space"/>
    <property type="evidence" value="ECO:0007669"/>
    <property type="project" value="UniProtKB-SubCell"/>
</dbReference>
<accession>A0A432WCU5</accession>
<keyword evidence="8 14" id="KW-0378">Hydrolase</keyword>
<feature type="domain" description="Mannosyl-glycoprotein endo-beta-N-acetylglucosamidase-like" evidence="13">
    <location>
        <begin position="171"/>
        <end position="333"/>
    </location>
</feature>
<comment type="similarity">
    <text evidence="4">In the C-terminal section; belongs to the glycosyl hydrolase 73 family.</text>
</comment>
<evidence type="ECO:0000256" key="6">
    <source>
        <dbReference type="ARBA" id="ARBA00022764"/>
    </source>
</evidence>
<keyword evidence="14" id="KW-0966">Cell projection</keyword>
<keyword evidence="14" id="KW-0969">Cilium</keyword>
<dbReference type="PANTHER" id="PTHR33308">
    <property type="entry name" value="PEPTIDOGLYCAN HYDROLASE FLGJ"/>
    <property type="match status" value="1"/>
</dbReference>
<evidence type="ECO:0000256" key="2">
    <source>
        <dbReference type="ARBA" id="ARBA00004418"/>
    </source>
</evidence>